<dbReference type="FunFam" id="3.40.50.2000:FF:000056">
    <property type="entry name" value="Glycosyltransferase"/>
    <property type="match status" value="1"/>
</dbReference>
<dbReference type="Proteomes" id="UP001279734">
    <property type="component" value="Unassembled WGS sequence"/>
</dbReference>
<dbReference type="PANTHER" id="PTHR48048">
    <property type="entry name" value="GLYCOSYLTRANSFERASE"/>
    <property type="match status" value="1"/>
</dbReference>
<dbReference type="EC" id="2.4.1.-" evidence="4"/>
<dbReference type="InterPro" id="IPR050481">
    <property type="entry name" value="UDP-glycosyltransf_plant"/>
</dbReference>
<evidence type="ECO:0000256" key="1">
    <source>
        <dbReference type="ARBA" id="ARBA00009995"/>
    </source>
</evidence>
<dbReference type="AlphaFoldDB" id="A0AAD3T776"/>
<keyword evidence="6" id="KW-1185">Reference proteome</keyword>
<dbReference type="InterPro" id="IPR002213">
    <property type="entry name" value="UDP_glucos_trans"/>
</dbReference>
<dbReference type="Gene3D" id="3.40.50.2000">
    <property type="entry name" value="Glycogen Phosphorylase B"/>
    <property type="match status" value="2"/>
</dbReference>
<proteinExistence type="inferred from homology"/>
<reference evidence="5" key="1">
    <citation type="submission" date="2023-05" db="EMBL/GenBank/DDBJ databases">
        <title>Nepenthes gracilis genome sequencing.</title>
        <authorList>
            <person name="Fukushima K."/>
        </authorList>
    </citation>
    <scope>NUCLEOTIDE SEQUENCE</scope>
    <source>
        <strain evidence="5">SING2019-196</strain>
    </source>
</reference>
<dbReference type="PROSITE" id="PS00375">
    <property type="entry name" value="UDPGT"/>
    <property type="match status" value="1"/>
</dbReference>
<organism evidence="5 6">
    <name type="scientific">Nepenthes gracilis</name>
    <name type="common">Slender pitcher plant</name>
    <dbReference type="NCBI Taxonomy" id="150966"/>
    <lineage>
        <taxon>Eukaryota</taxon>
        <taxon>Viridiplantae</taxon>
        <taxon>Streptophyta</taxon>
        <taxon>Embryophyta</taxon>
        <taxon>Tracheophyta</taxon>
        <taxon>Spermatophyta</taxon>
        <taxon>Magnoliopsida</taxon>
        <taxon>eudicotyledons</taxon>
        <taxon>Gunneridae</taxon>
        <taxon>Pentapetalae</taxon>
        <taxon>Caryophyllales</taxon>
        <taxon>Nepenthaceae</taxon>
        <taxon>Nepenthes</taxon>
    </lineage>
</organism>
<dbReference type="EMBL" id="BSYO01000027">
    <property type="protein sequence ID" value="GMH23964.1"/>
    <property type="molecule type" value="Genomic_DNA"/>
</dbReference>
<name>A0AAD3T776_NEPGR</name>
<evidence type="ECO:0000256" key="3">
    <source>
        <dbReference type="RuleBase" id="RU003718"/>
    </source>
</evidence>
<evidence type="ECO:0000313" key="6">
    <source>
        <dbReference type="Proteomes" id="UP001279734"/>
    </source>
</evidence>
<sequence length="484" mass="54512">MKATELLFIPMPLMGHFVPAVELARRIARRDERISITILVMKFQSDETAAYVRSLKTAAHTDKGIEFVLLPELENPIDMSSNAYIDRFIEAYKPIVKQTVQELLVTRRGSGSQLVRGIVSDMIIMGMLDVAKELDLPRYVFSTYSLGLLCLMLHFQSLRDDHRVDFTEFKDPDTEFDVPGFRNRVPSKVLPPMTRGNDFAFTFLLNQARRCRDVNGILVNSFTELESDAHQAISMADNTPPVYPVGPIINHNPQNARGVDASHGGGDSIMRWLDHQPPLSVVFLCFGSMGCFGVEQVKEVADGLEQSGHRFLWSLRRPAADGEKLRTHDYDNFDGLLPDGFLDRTASIGRVIGWAPQAAILNHPSTGAFVSHCGWNSTLESLWFGAPIAAWPMFADQHVNAFRLVKESGLAVEIRLDYVWDRFSQSANFLVKADELERGIRKVMDTDSEVRKKMKEMKEETRRAIAEGGSSYTWLGHFIEDATK</sequence>
<dbReference type="InterPro" id="IPR035595">
    <property type="entry name" value="UDP_glycos_trans_CS"/>
</dbReference>
<comment type="similarity">
    <text evidence="1 3">Belongs to the UDP-glycosyltransferase family.</text>
</comment>
<evidence type="ECO:0000256" key="4">
    <source>
        <dbReference type="RuleBase" id="RU362057"/>
    </source>
</evidence>
<keyword evidence="3" id="KW-0328">Glycosyltransferase</keyword>
<accession>A0AAD3T776</accession>
<dbReference type="CDD" id="cd03784">
    <property type="entry name" value="GT1_Gtf-like"/>
    <property type="match status" value="1"/>
</dbReference>
<dbReference type="PANTHER" id="PTHR48048:SF45">
    <property type="entry name" value="GLYCOSYLTRANSFERASE"/>
    <property type="match status" value="1"/>
</dbReference>
<dbReference type="SUPFAM" id="SSF53756">
    <property type="entry name" value="UDP-Glycosyltransferase/glycogen phosphorylase"/>
    <property type="match status" value="1"/>
</dbReference>
<gene>
    <name evidence="5" type="ORF">Nepgr_025807</name>
</gene>
<comment type="caution">
    <text evidence="5">The sequence shown here is derived from an EMBL/GenBank/DDBJ whole genome shotgun (WGS) entry which is preliminary data.</text>
</comment>
<protein>
    <recommendedName>
        <fullName evidence="4">Glycosyltransferase</fullName>
        <ecNumber evidence="4">2.4.1.-</ecNumber>
    </recommendedName>
</protein>
<keyword evidence="2 3" id="KW-0808">Transferase</keyword>
<evidence type="ECO:0000256" key="2">
    <source>
        <dbReference type="ARBA" id="ARBA00022679"/>
    </source>
</evidence>
<evidence type="ECO:0000313" key="5">
    <source>
        <dbReference type="EMBL" id="GMH23964.1"/>
    </source>
</evidence>
<dbReference type="Pfam" id="PF00201">
    <property type="entry name" value="UDPGT"/>
    <property type="match status" value="1"/>
</dbReference>
<dbReference type="GO" id="GO:0035251">
    <property type="term" value="F:UDP-glucosyltransferase activity"/>
    <property type="evidence" value="ECO:0007669"/>
    <property type="project" value="InterPro"/>
</dbReference>